<feature type="domain" description="Penicillin-binding protein transpeptidase" evidence="2">
    <location>
        <begin position="278"/>
        <end position="550"/>
    </location>
</feature>
<reference evidence="3 4" key="1">
    <citation type="submission" date="2024-10" db="EMBL/GenBank/DDBJ databases">
        <title>The Natural Products Discovery Center: Release of the First 8490 Sequenced Strains for Exploring Actinobacteria Biosynthetic Diversity.</title>
        <authorList>
            <person name="Kalkreuter E."/>
            <person name="Kautsar S.A."/>
            <person name="Yang D."/>
            <person name="Bader C.D."/>
            <person name="Teijaro C.N."/>
            <person name="Fluegel L."/>
            <person name="Davis C.M."/>
            <person name="Simpson J.R."/>
            <person name="Lauterbach L."/>
            <person name="Steele A.D."/>
            <person name="Gui C."/>
            <person name="Meng S."/>
            <person name="Li G."/>
            <person name="Viehrig K."/>
            <person name="Ye F."/>
            <person name="Su P."/>
            <person name="Kiefer A.F."/>
            <person name="Nichols A."/>
            <person name="Cepeda A.J."/>
            <person name="Yan W."/>
            <person name="Fan B."/>
            <person name="Jiang Y."/>
            <person name="Adhikari A."/>
            <person name="Zheng C.-J."/>
            <person name="Schuster L."/>
            <person name="Cowan T.M."/>
            <person name="Smanski M.J."/>
            <person name="Chevrette M.G."/>
            <person name="De Carvalho L.P.S."/>
            <person name="Shen B."/>
        </authorList>
    </citation>
    <scope>NUCLEOTIDE SEQUENCE [LARGE SCALE GENOMIC DNA]</scope>
    <source>
        <strain evidence="3 4">NPDC048320</strain>
    </source>
</reference>
<evidence type="ECO:0000313" key="3">
    <source>
        <dbReference type="EMBL" id="MFG3010450.1"/>
    </source>
</evidence>
<dbReference type="Pfam" id="PF00905">
    <property type="entry name" value="Transpeptidase"/>
    <property type="match status" value="1"/>
</dbReference>
<feature type="transmembrane region" description="Helical" evidence="1">
    <location>
        <begin position="16"/>
        <end position="37"/>
    </location>
</feature>
<name>A0ABW7B0Z1_9ACTN</name>
<evidence type="ECO:0000256" key="1">
    <source>
        <dbReference type="SAM" id="Phobius"/>
    </source>
</evidence>
<dbReference type="RefSeq" id="WP_392816571.1">
    <property type="nucleotide sequence ID" value="NZ_JBICYV010000003.1"/>
</dbReference>
<keyword evidence="1" id="KW-1133">Transmembrane helix</keyword>
<protein>
    <submittedName>
        <fullName evidence="3">Penicillin-binding transpeptidase domain-containing protein</fullName>
    </submittedName>
</protein>
<dbReference type="InterPro" id="IPR001460">
    <property type="entry name" value="PCN-bd_Tpept"/>
</dbReference>
<evidence type="ECO:0000313" key="4">
    <source>
        <dbReference type="Proteomes" id="UP001604267"/>
    </source>
</evidence>
<dbReference type="PANTHER" id="PTHR30627:SF24">
    <property type="entry name" value="PENICILLIN-BINDING PROTEIN 4B"/>
    <property type="match status" value="1"/>
</dbReference>
<evidence type="ECO:0000259" key="2">
    <source>
        <dbReference type="Pfam" id="PF00905"/>
    </source>
</evidence>
<gene>
    <name evidence="3" type="ORF">ACGFZB_08310</name>
</gene>
<comment type="caution">
    <text evidence="3">The sequence shown here is derived from an EMBL/GenBank/DDBJ whole genome shotgun (WGS) entry which is preliminary data.</text>
</comment>
<dbReference type="InterPro" id="IPR012338">
    <property type="entry name" value="Beta-lactam/transpept-like"/>
</dbReference>
<dbReference type="Proteomes" id="UP001604267">
    <property type="component" value="Unassembled WGS sequence"/>
</dbReference>
<dbReference type="PANTHER" id="PTHR30627">
    <property type="entry name" value="PEPTIDOGLYCAN D,D-TRANSPEPTIDASE"/>
    <property type="match status" value="1"/>
</dbReference>
<keyword evidence="1" id="KW-0472">Membrane</keyword>
<dbReference type="Gene3D" id="3.40.710.10">
    <property type="entry name" value="DD-peptidase/beta-lactamase superfamily"/>
    <property type="match status" value="1"/>
</dbReference>
<organism evidence="3 4">
    <name type="scientific">Streptomyces cinerochromogenes</name>
    <dbReference type="NCBI Taxonomy" id="66422"/>
    <lineage>
        <taxon>Bacteria</taxon>
        <taxon>Bacillati</taxon>
        <taxon>Actinomycetota</taxon>
        <taxon>Actinomycetes</taxon>
        <taxon>Kitasatosporales</taxon>
        <taxon>Streptomycetaceae</taxon>
        <taxon>Streptomyces</taxon>
    </lineage>
</organism>
<dbReference type="SUPFAM" id="SSF56601">
    <property type="entry name" value="beta-lactamase/transpeptidase-like"/>
    <property type="match status" value="1"/>
</dbReference>
<proteinExistence type="predicted"/>
<keyword evidence="1" id="KW-0812">Transmembrane</keyword>
<dbReference type="InterPro" id="IPR050515">
    <property type="entry name" value="Beta-lactam/transpept"/>
</dbReference>
<keyword evidence="4" id="KW-1185">Reference proteome</keyword>
<dbReference type="EMBL" id="JBICYV010000003">
    <property type="protein sequence ID" value="MFG3010450.1"/>
    <property type="molecule type" value="Genomic_DNA"/>
</dbReference>
<sequence>MGKRRRVAERRKTRPAVLGGMIAVVVGGAGFGVYALYGGAAADERTGATADHKTVRTGPLTAAEVRTASTRFLTAWRQGRVSEAAAATDDPSAAAKLLTGYTKDARLKDVTLTPGRAKGATVPFSVKATVSYRNLGKPFAYGSSLTVVRRASDGRPLVDWHSAVVHPDLRDGDTLVTGESGTPPVKALDRAGGEITAAKYPSLGTVLDGLREKYGKKAGGTAGVELRVVRGKAAKAAKLSDKTLVELSKGTPGTVRTTLSPVLQAAAEQQVDKRARASVVVLRPSTGEILAVANSGHGFNTAFQGSLAPGSTMKVITSSLLIEKGLASADKGHPCPKTSKYGGWTFHNDDDFEIKGGTFKASFARSCNTAFISQAKKLENDDLTKQAQQVFGLSMNNWAIGVPTFDGSVPVQSAAQMAASLIGQGGVRMNPLNMASVAATVRSGRFHQPYLVSPSVDHRTLATASRTMSAKTLSQLRELMNYTAAYGTAAEAMSGLGPDFGAKTGSAEVDGQKKPNGWFTAYKGDLAAAGVVQAGGHGGDTAGPIVAKLLKLGS</sequence>
<accession>A0ABW7B0Z1</accession>